<dbReference type="PANTHER" id="PTHR13806:SF46">
    <property type="entry name" value="FLOTILLIN-1-RELATED"/>
    <property type="match status" value="1"/>
</dbReference>
<dbReference type="GO" id="GO:0070528">
    <property type="term" value="P:protein kinase C signaling"/>
    <property type="evidence" value="ECO:0007669"/>
    <property type="project" value="TreeGrafter"/>
</dbReference>
<dbReference type="PANTHER" id="PTHR13806">
    <property type="entry name" value="FLOTILLIN-RELATED"/>
    <property type="match status" value="1"/>
</dbReference>
<evidence type="ECO:0000256" key="1">
    <source>
        <dbReference type="ARBA" id="ARBA00007161"/>
    </source>
</evidence>
<dbReference type="CDD" id="cd03399">
    <property type="entry name" value="SPFH_flotillin"/>
    <property type="match status" value="1"/>
</dbReference>
<evidence type="ECO:0000313" key="8">
    <source>
        <dbReference type="Proteomes" id="UP001152836"/>
    </source>
</evidence>
<dbReference type="GO" id="GO:0002090">
    <property type="term" value="P:regulation of receptor internalization"/>
    <property type="evidence" value="ECO:0007669"/>
    <property type="project" value="TreeGrafter"/>
</dbReference>
<name>A0AAU9ZBV8_PHORO</name>
<dbReference type="SMART" id="SM00244">
    <property type="entry name" value="PHB"/>
    <property type="match status" value="1"/>
</dbReference>
<evidence type="ECO:0000256" key="5">
    <source>
        <dbReference type="RuleBase" id="RU366054"/>
    </source>
</evidence>
<keyword evidence="3 5" id="KW-0472">Membrane</keyword>
<protein>
    <recommendedName>
        <fullName evidence="5">Flotillin</fullName>
    </recommendedName>
</protein>
<sequence length="403" mass="44791">MFFTCGPNEAMVVSGFCRSPPVMVAGGRVFVLPCIQQIQRISLNTLTLNVKSEKVYTRHGVPISVTGIAQEIYKDRQKFSEQVFKVASSDLVNMGISVVSYTLKDIHDDQDYLHSLGKARTAQVQKDARIGEAEAKRDAGIREAKAKQEKVSAQCLSEIEMAKAQRDYELKKATYDIEVNTRRAQADLAYQLQVAKTKQQIEEQRVQVQVVERAQQVAVQEQEIARREKELEARVRKPAEAERYRLERLAEAEKAQLIMQAEAEAESVRMRGEAEAFAIGARARAEAEQMAKKAEAFQMYQEAAQLDMLLEKLPQVAEEISGPLTSANKITLVSSGSGTMGAAKVTGEVLDILSRLPESVERLTGVSISQCFAGTQVNLLRTQVQFPEPMSGSCLAHFRPLRP</sequence>
<accession>A0AAU9ZBV8</accession>
<reference evidence="7" key="1">
    <citation type="submission" date="2022-06" db="EMBL/GenBank/DDBJ databases">
        <authorList>
            <person name="Andreotti S."/>
            <person name="Wyler E."/>
        </authorList>
    </citation>
    <scope>NUCLEOTIDE SEQUENCE</scope>
</reference>
<dbReference type="InterPro" id="IPR001107">
    <property type="entry name" value="Band_7"/>
</dbReference>
<evidence type="ECO:0000256" key="3">
    <source>
        <dbReference type="ARBA" id="ARBA00023136"/>
    </source>
</evidence>
<dbReference type="GO" id="GO:2000049">
    <property type="term" value="P:positive regulation of cell-cell adhesion mediated by cadherin"/>
    <property type="evidence" value="ECO:0007669"/>
    <property type="project" value="TreeGrafter"/>
</dbReference>
<dbReference type="GO" id="GO:0072659">
    <property type="term" value="P:protein localization to plasma membrane"/>
    <property type="evidence" value="ECO:0007669"/>
    <property type="project" value="TreeGrafter"/>
</dbReference>
<dbReference type="GO" id="GO:0005768">
    <property type="term" value="C:endosome"/>
    <property type="evidence" value="ECO:0007669"/>
    <property type="project" value="UniProtKB-SubCell"/>
</dbReference>
<dbReference type="Pfam" id="PF15975">
    <property type="entry name" value="Flot"/>
    <property type="match status" value="1"/>
</dbReference>
<dbReference type="SUPFAM" id="SSF117892">
    <property type="entry name" value="Band 7/SPFH domain"/>
    <property type="match status" value="1"/>
</dbReference>
<dbReference type="GO" id="GO:0002020">
    <property type="term" value="F:protease binding"/>
    <property type="evidence" value="ECO:0007669"/>
    <property type="project" value="TreeGrafter"/>
</dbReference>
<evidence type="ECO:0000259" key="6">
    <source>
        <dbReference type="SMART" id="SM00244"/>
    </source>
</evidence>
<comment type="caution">
    <text evidence="7">The sequence shown here is derived from an EMBL/GenBank/DDBJ whole genome shotgun (WGS) entry which is preliminary data.</text>
</comment>
<evidence type="ECO:0000313" key="7">
    <source>
        <dbReference type="EMBL" id="CAH6790149.1"/>
    </source>
</evidence>
<evidence type="ECO:0000256" key="2">
    <source>
        <dbReference type="ARBA" id="ARBA00022753"/>
    </source>
</evidence>
<dbReference type="AlphaFoldDB" id="A0AAU9ZBV8"/>
<keyword evidence="2" id="KW-0967">Endosome</keyword>
<dbReference type="GO" id="GO:0045807">
    <property type="term" value="P:positive regulation of endocytosis"/>
    <property type="evidence" value="ECO:0007669"/>
    <property type="project" value="TreeGrafter"/>
</dbReference>
<dbReference type="InterPro" id="IPR036013">
    <property type="entry name" value="Band_7/SPFH_dom_sf"/>
</dbReference>
<comment type="similarity">
    <text evidence="1 5">Belongs to the band 7/mec-2 family. Flotillin subfamily.</text>
</comment>
<comment type="subunit">
    <text evidence="4">Heterooligomeric complex of flotillin-1 and flotillin-2 and caveolin-1 and caveolin-2. Interacts with ECPAS.</text>
</comment>
<dbReference type="InterPro" id="IPR031905">
    <property type="entry name" value="Flotillin_C"/>
</dbReference>
<evidence type="ECO:0000256" key="4">
    <source>
        <dbReference type="ARBA" id="ARBA00025835"/>
    </source>
</evidence>
<gene>
    <name evidence="7" type="primary">Flot1</name>
    <name evidence="7" type="ORF">PHOROB_LOCUS7512</name>
</gene>
<dbReference type="InterPro" id="IPR027705">
    <property type="entry name" value="Flotillin_fam"/>
</dbReference>
<dbReference type="GO" id="GO:0016600">
    <property type="term" value="C:flotillin complex"/>
    <property type="evidence" value="ECO:0007669"/>
    <property type="project" value="TreeGrafter"/>
</dbReference>
<organism evidence="7 8">
    <name type="scientific">Phodopus roborovskii</name>
    <name type="common">Roborovski's desert hamster</name>
    <name type="synonym">Cricetulus roborovskii</name>
    <dbReference type="NCBI Taxonomy" id="109678"/>
    <lineage>
        <taxon>Eukaryota</taxon>
        <taxon>Metazoa</taxon>
        <taxon>Chordata</taxon>
        <taxon>Craniata</taxon>
        <taxon>Vertebrata</taxon>
        <taxon>Euteleostomi</taxon>
        <taxon>Mammalia</taxon>
        <taxon>Eutheria</taxon>
        <taxon>Euarchontoglires</taxon>
        <taxon>Glires</taxon>
        <taxon>Rodentia</taxon>
        <taxon>Myomorpha</taxon>
        <taxon>Muroidea</taxon>
        <taxon>Cricetidae</taxon>
        <taxon>Cricetinae</taxon>
        <taxon>Phodopus</taxon>
    </lineage>
</organism>
<keyword evidence="8" id="KW-1185">Reference proteome</keyword>
<dbReference type="GO" id="GO:1901890">
    <property type="term" value="P:positive regulation of cell junction assembly"/>
    <property type="evidence" value="ECO:0007669"/>
    <property type="project" value="TreeGrafter"/>
</dbReference>
<proteinExistence type="inferred from homology"/>
<comment type="subcellular location">
    <subcellularLocation>
        <location evidence="5">Membrane</location>
    </subcellularLocation>
    <subcellularLocation>
        <location evidence="5">Endosome</location>
    </subcellularLocation>
</comment>
<dbReference type="Proteomes" id="UP001152836">
    <property type="component" value="Unassembled WGS sequence"/>
</dbReference>
<feature type="domain" description="Band 7" evidence="6">
    <location>
        <begin position="1"/>
        <end position="218"/>
    </location>
</feature>
<dbReference type="Gene3D" id="3.30.479.30">
    <property type="entry name" value="Band 7 domain"/>
    <property type="match status" value="2"/>
</dbReference>
<dbReference type="EMBL" id="CALSGD010001418">
    <property type="protein sequence ID" value="CAH6790149.1"/>
    <property type="molecule type" value="Genomic_DNA"/>
</dbReference>
<dbReference type="Pfam" id="PF01145">
    <property type="entry name" value="Band_7"/>
    <property type="match status" value="1"/>
</dbReference>